<keyword evidence="3" id="KW-1185">Reference proteome</keyword>
<accession>A0ABX2KAU4</accession>
<name>A0ABX2KAU4_9PROT</name>
<gene>
    <name evidence="2" type="ORF">GBZ48_00670</name>
</gene>
<evidence type="ECO:0008006" key="4">
    <source>
        <dbReference type="Google" id="ProtNLM"/>
    </source>
</evidence>
<sequence>MRNIARLVRVCELLEGIIGRHPRGGGDPGFRFRRLKRLDSRLRGNDGQETPMTRSDMKRL</sequence>
<evidence type="ECO:0000256" key="1">
    <source>
        <dbReference type="SAM" id="MobiDB-lite"/>
    </source>
</evidence>
<feature type="region of interest" description="Disordered" evidence="1">
    <location>
        <begin position="41"/>
        <end position="60"/>
    </location>
</feature>
<proteinExistence type="predicted"/>
<organism evidence="2 3">
    <name type="scientific">Azospirillum melinis</name>
    <dbReference type="NCBI Taxonomy" id="328839"/>
    <lineage>
        <taxon>Bacteria</taxon>
        <taxon>Pseudomonadati</taxon>
        <taxon>Pseudomonadota</taxon>
        <taxon>Alphaproteobacteria</taxon>
        <taxon>Rhodospirillales</taxon>
        <taxon>Azospirillaceae</taxon>
        <taxon>Azospirillum</taxon>
    </lineage>
</organism>
<reference evidence="2 3" key="1">
    <citation type="submission" date="2019-10" db="EMBL/GenBank/DDBJ databases">
        <title>Genome sequence of Azospirillum melinis.</title>
        <authorList>
            <person name="Ambrosini A."/>
            <person name="Sant'Anna F.H."/>
            <person name="Cassan F.D."/>
            <person name="Souza E.M."/>
            <person name="Passaglia L.M.P."/>
        </authorList>
    </citation>
    <scope>NUCLEOTIDE SEQUENCE [LARGE SCALE GENOMIC DNA]</scope>
    <source>
        <strain evidence="2 3">TMCY0552</strain>
    </source>
</reference>
<dbReference type="EMBL" id="WHOS01000001">
    <property type="protein sequence ID" value="NUA97786.1"/>
    <property type="molecule type" value="Genomic_DNA"/>
</dbReference>
<protein>
    <recommendedName>
        <fullName evidence="4">Transposase</fullName>
    </recommendedName>
</protein>
<evidence type="ECO:0000313" key="3">
    <source>
        <dbReference type="Proteomes" id="UP000605086"/>
    </source>
</evidence>
<evidence type="ECO:0000313" key="2">
    <source>
        <dbReference type="EMBL" id="NUA97786.1"/>
    </source>
</evidence>
<comment type="caution">
    <text evidence="2">The sequence shown here is derived from an EMBL/GenBank/DDBJ whole genome shotgun (WGS) entry which is preliminary data.</text>
</comment>
<dbReference type="Proteomes" id="UP000605086">
    <property type="component" value="Unassembled WGS sequence"/>
</dbReference>